<dbReference type="PANTHER" id="PTHR10974:SF1">
    <property type="entry name" value="FI08016P-RELATED"/>
    <property type="match status" value="1"/>
</dbReference>
<protein>
    <submittedName>
        <fullName evidence="2">DUF229 domain containing</fullName>
    </submittedName>
</protein>
<feature type="chain" id="PRO_5018280648" evidence="1">
    <location>
        <begin position="25"/>
        <end position="275"/>
    </location>
</feature>
<dbReference type="Proteomes" id="UP000276133">
    <property type="component" value="Unassembled WGS sequence"/>
</dbReference>
<evidence type="ECO:0000313" key="3">
    <source>
        <dbReference type="Proteomes" id="UP000276133"/>
    </source>
</evidence>
<dbReference type="Pfam" id="PF02995">
    <property type="entry name" value="DUF229"/>
    <property type="match status" value="1"/>
</dbReference>
<dbReference type="OrthoDB" id="413313at2759"/>
<dbReference type="AlphaFoldDB" id="A0A3M7RXH2"/>
<evidence type="ECO:0000313" key="2">
    <source>
        <dbReference type="EMBL" id="RNA28216.1"/>
    </source>
</evidence>
<name>A0A3M7RXH2_BRAPC</name>
<dbReference type="PANTHER" id="PTHR10974">
    <property type="entry name" value="FI08016P-RELATED"/>
    <property type="match status" value="1"/>
</dbReference>
<gene>
    <name evidence="2" type="ORF">BpHYR1_003500</name>
</gene>
<feature type="signal peptide" evidence="1">
    <location>
        <begin position="1"/>
        <end position="24"/>
    </location>
</feature>
<dbReference type="InterPro" id="IPR004245">
    <property type="entry name" value="DUF229"/>
</dbReference>
<reference evidence="2 3" key="1">
    <citation type="journal article" date="2018" name="Sci. Rep.">
        <title>Genomic signatures of local adaptation to the degree of environmental predictability in rotifers.</title>
        <authorList>
            <person name="Franch-Gras L."/>
            <person name="Hahn C."/>
            <person name="Garcia-Roger E.M."/>
            <person name="Carmona M.J."/>
            <person name="Serra M."/>
            <person name="Gomez A."/>
        </authorList>
    </citation>
    <scope>NUCLEOTIDE SEQUENCE [LARGE SCALE GENOMIC DNA]</scope>
    <source>
        <strain evidence="2">HYR1</strain>
    </source>
</reference>
<proteinExistence type="predicted"/>
<dbReference type="STRING" id="10195.A0A3M7RXH2"/>
<keyword evidence="3" id="KW-1185">Reference proteome</keyword>
<dbReference type="GO" id="GO:0005615">
    <property type="term" value="C:extracellular space"/>
    <property type="evidence" value="ECO:0007669"/>
    <property type="project" value="TreeGrafter"/>
</dbReference>
<sequence length="275" mass="31444">MKFKLITCGILCLFILSNYEITGSQRAKKHSTKLKNTEICKIPELNYDLPLERSIPNPACIIGNNWGAFDSLEYKWALNYNIQSEIDSIECKYRKVERIDDFRVKLGKFSALKSGDIIVDDVVEVECMGHNKTGNTTATFNNLYVQVVDKEPERTFDIKKDKNGCFPYNVMLLSYDSVSRVSFMRRLKKTYDLIEKTENFYVLTGYNIVGDGTPQALIPIFTGKTEEELPSALKNDPKGKYVDEVNIDLKTRKKLMLILEERSAINLGDCVDCKI</sequence>
<keyword evidence="1" id="KW-0732">Signal</keyword>
<organism evidence="2 3">
    <name type="scientific">Brachionus plicatilis</name>
    <name type="common">Marine rotifer</name>
    <name type="synonym">Brachionus muelleri</name>
    <dbReference type="NCBI Taxonomy" id="10195"/>
    <lineage>
        <taxon>Eukaryota</taxon>
        <taxon>Metazoa</taxon>
        <taxon>Spiralia</taxon>
        <taxon>Gnathifera</taxon>
        <taxon>Rotifera</taxon>
        <taxon>Eurotatoria</taxon>
        <taxon>Monogononta</taxon>
        <taxon>Pseudotrocha</taxon>
        <taxon>Ploima</taxon>
        <taxon>Brachionidae</taxon>
        <taxon>Brachionus</taxon>
    </lineage>
</organism>
<evidence type="ECO:0000256" key="1">
    <source>
        <dbReference type="SAM" id="SignalP"/>
    </source>
</evidence>
<dbReference type="EMBL" id="REGN01002417">
    <property type="protein sequence ID" value="RNA28216.1"/>
    <property type="molecule type" value="Genomic_DNA"/>
</dbReference>
<comment type="caution">
    <text evidence="2">The sequence shown here is derived from an EMBL/GenBank/DDBJ whole genome shotgun (WGS) entry which is preliminary data.</text>
</comment>
<accession>A0A3M7RXH2</accession>